<dbReference type="InterPro" id="IPR021979">
    <property type="entry name" value="DUF3584"/>
</dbReference>
<feature type="compositionally biased region" description="Low complexity" evidence="2">
    <location>
        <begin position="441"/>
        <end position="450"/>
    </location>
</feature>
<accession>A0A4U0QED0</accession>
<reference evidence="3 4" key="1">
    <citation type="submission" date="2019-04" db="EMBL/GenBank/DDBJ databases">
        <title>Chitiniphilus eburnea sp. nov., a novel chitinolytic bacterium isolated from aquaculture sludge.</title>
        <authorList>
            <person name="Sheng M."/>
        </authorList>
    </citation>
    <scope>NUCLEOTIDE SEQUENCE [LARGE SCALE GENOMIC DNA]</scope>
    <source>
        <strain evidence="3 4">HX-2-15</strain>
    </source>
</reference>
<evidence type="ECO:0000313" key="3">
    <source>
        <dbReference type="EMBL" id="TJZ74224.1"/>
    </source>
</evidence>
<dbReference type="Proteomes" id="UP000310016">
    <property type="component" value="Unassembled WGS sequence"/>
</dbReference>
<evidence type="ECO:0000256" key="2">
    <source>
        <dbReference type="SAM" id="MobiDB-lite"/>
    </source>
</evidence>
<feature type="coiled-coil region" evidence="1">
    <location>
        <begin position="618"/>
        <end position="659"/>
    </location>
</feature>
<keyword evidence="3" id="KW-0547">Nucleotide-binding</keyword>
<dbReference type="GO" id="GO:0005524">
    <property type="term" value="F:ATP binding"/>
    <property type="evidence" value="ECO:0007669"/>
    <property type="project" value="UniProtKB-KW"/>
</dbReference>
<feature type="coiled-coil region" evidence="1">
    <location>
        <begin position="497"/>
        <end position="531"/>
    </location>
</feature>
<dbReference type="RefSeq" id="WP_136772748.1">
    <property type="nucleotide sequence ID" value="NZ_CP156074.1"/>
</dbReference>
<keyword evidence="4" id="KW-1185">Reference proteome</keyword>
<sequence length="1227" mass="137835">MEQSSNHDSNDGLARYALIRLILVDSYTEGRITELPIEGGTALVSGNGRGKTSLLQLIPAFFGERPDRIVKPVSNQGSFAKYYLPRSTSYVIFEYRRDQALCCAVLTSDPTGEGVEYRFVRGGYQREWFVLDDSASLIASNNLPERLKQHGLDFTRKMPLDQYRAIIQGKRAHGSDLKQHRRDLADYAFCPSAHPLPHIERIVFGMFARKSNFTDLQRMIVSTVTDTNANISLGAERKKIDAWPDSCDSYLAVMDEATRMANVQDAYDGIMGTEQELRNIHGRFVSFSLALDERKSEKNGALLDITAAKEQDESAFKSAKLAITESLAEIDREIGDCQVKLNALRQKHADYEKQDLVGLAKLLDQETVLLQEQQQLTSRRSALLDQQSNIEDEYRKILDTMKLAHQEVLHQFDRERSTANSGYQGRLSDLQQSTHEEEAAARAQSDASEAPLEQDIASANEAIGAARAQANNPQPDPALVAALEAQEDKVEACRGRHLNAQAQEEEARKALGEAKQEYNKAEQLLSGMRKQAADESDRVDALVKQACPDERSLLHFLRTNRTDWAQDIAKVIREDLLARPDLSPALVTLNDSIYGLQIDLEALSTPLAADEIALQSAVDQAQTVLRELNARVVQQEGELATASRQLKAAEGRRDELSALTSVAAKALDSENIVLQSARRDVKQSRDTAGAAARARLTDANQAAETARLALNAHRGKLKVELQAIQIRFQAMKRELLGALNEQLALIKAAEDEAKAHYASQCSAIDNERLAKLQESGVDTAVLTELEQQISALGIKLSKITTSRNLVAQWRVWLGSEWSQKGDLEMRLAQSERNKSTILTDKERLDKDWFDKSERYKAQLHRLTQDLTAIDKEQHHITSQRQVLLAFPPNMDDLPAYSEAWKLTVLVDLAMSQLRGLDKCEAALRDEITALKRAFTDRRQSPPDQYFEAQRKAMGPDRADSPREWVPVFKDWYQVAHKDFRRILLIEARTIADAVGDFRDRMTVFHHKVQQFNRELQDNINANQGFKSIGGLTVEIVSSIRELEYWATVEKVAESRLEWMAGDLAELPPPAFSMALRELLDHWQLRDGIQAELSSLVRIQGEVIENGKRRPFKKAEDLEHISSNGLSYIVMVLLFMAFINRVRGTASVNIVWSLDEIGSLDTGNTVTLVNILKRNNITLVTACPDPKPDVLATFKHRRAISADRRIYEPRTQAGWPMDTAQVKEVQHV</sequence>
<feature type="compositionally biased region" description="Polar residues" evidence="2">
    <location>
        <begin position="418"/>
        <end position="433"/>
    </location>
</feature>
<feature type="coiled-coil region" evidence="1">
    <location>
        <begin position="327"/>
        <end position="354"/>
    </location>
</feature>
<protein>
    <submittedName>
        <fullName evidence="3">ATP-binding protein</fullName>
    </submittedName>
</protein>
<comment type="caution">
    <text evidence="3">The sequence shown here is derived from an EMBL/GenBank/DDBJ whole genome shotgun (WGS) entry which is preliminary data.</text>
</comment>
<feature type="region of interest" description="Disordered" evidence="2">
    <location>
        <begin position="414"/>
        <end position="451"/>
    </location>
</feature>
<evidence type="ECO:0000256" key="1">
    <source>
        <dbReference type="SAM" id="Coils"/>
    </source>
</evidence>
<dbReference type="AlphaFoldDB" id="A0A4U0QED0"/>
<dbReference type="Pfam" id="PF12128">
    <property type="entry name" value="DUF3584"/>
    <property type="match status" value="1"/>
</dbReference>
<organism evidence="3 4">
    <name type="scientific">Chitiniphilus eburneus</name>
    <dbReference type="NCBI Taxonomy" id="2571148"/>
    <lineage>
        <taxon>Bacteria</taxon>
        <taxon>Pseudomonadati</taxon>
        <taxon>Pseudomonadota</taxon>
        <taxon>Betaproteobacteria</taxon>
        <taxon>Neisseriales</taxon>
        <taxon>Chitinibacteraceae</taxon>
        <taxon>Chitiniphilus</taxon>
    </lineage>
</organism>
<keyword evidence="3" id="KW-0067">ATP-binding</keyword>
<proteinExistence type="predicted"/>
<dbReference type="OrthoDB" id="9810371at2"/>
<evidence type="ECO:0000313" key="4">
    <source>
        <dbReference type="Proteomes" id="UP000310016"/>
    </source>
</evidence>
<dbReference type="EMBL" id="SUMF01000006">
    <property type="protein sequence ID" value="TJZ74224.1"/>
    <property type="molecule type" value="Genomic_DNA"/>
</dbReference>
<name>A0A4U0QED0_9NEIS</name>
<gene>
    <name evidence="3" type="ORF">FAZ21_08020</name>
</gene>
<keyword evidence="1" id="KW-0175">Coiled coil</keyword>